<dbReference type="Proteomes" id="UP001141806">
    <property type="component" value="Unassembled WGS sequence"/>
</dbReference>
<evidence type="ECO:0000256" key="6">
    <source>
        <dbReference type="ARBA" id="ARBA00022741"/>
    </source>
</evidence>
<dbReference type="InterPro" id="IPR017441">
    <property type="entry name" value="Protein_kinase_ATP_BS"/>
</dbReference>
<feature type="binding site" evidence="12">
    <location>
        <position position="108"/>
    </location>
    <ligand>
        <name>ATP</name>
        <dbReference type="ChEBI" id="CHEBI:30616"/>
    </ligand>
</feature>
<dbReference type="PANTHER" id="PTHR47982:SF20">
    <property type="entry name" value="NON-SPECIFIC SERINE_THREONINE PROTEIN KINASE"/>
    <property type="match status" value="1"/>
</dbReference>
<comment type="catalytic activity">
    <reaction evidence="10">
        <text>L-threonyl-[protein] + ATP = O-phospho-L-threonyl-[protein] + ADP + H(+)</text>
        <dbReference type="Rhea" id="RHEA:46608"/>
        <dbReference type="Rhea" id="RHEA-COMP:11060"/>
        <dbReference type="Rhea" id="RHEA-COMP:11605"/>
        <dbReference type="ChEBI" id="CHEBI:15378"/>
        <dbReference type="ChEBI" id="CHEBI:30013"/>
        <dbReference type="ChEBI" id="CHEBI:30616"/>
        <dbReference type="ChEBI" id="CHEBI:61977"/>
        <dbReference type="ChEBI" id="CHEBI:456216"/>
        <dbReference type="EC" id="2.7.11.1"/>
    </reaction>
</comment>
<comment type="caution">
    <text evidence="14">The sequence shown here is derived from an EMBL/GenBank/DDBJ whole genome shotgun (WGS) entry which is preliminary data.</text>
</comment>
<dbReference type="Gene3D" id="1.10.510.10">
    <property type="entry name" value="Transferase(Phosphotransferase) domain 1"/>
    <property type="match status" value="1"/>
</dbReference>
<evidence type="ECO:0000313" key="15">
    <source>
        <dbReference type="Proteomes" id="UP001141806"/>
    </source>
</evidence>
<dbReference type="InterPro" id="IPR047117">
    <property type="entry name" value="PERK1-13-like"/>
</dbReference>
<keyword evidence="15" id="KW-1185">Reference proteome</keyword>
<keyword evidence="4" id="KW-0808">Transferase</keyword>
<dbReference type="GO" id="GO:0005524">
    <property type="term" value="F:ATP binding"/>
    <property type="evidence" value="ECO:0007669"/>
    <property type="project" value="UniProtKB-UniRule"/>
</dbReference>
<organism evidence="14 15">
    <name type="scientific">Protea cynaroides</name>
    <dbReference type="NCBI Taxonomy" id="273540"/>
    <lineage>
        <taxon>Eukaryota</taxon>
        <taxon>Viridiplantae</taxon>
        <taxon>Streptophyta</taxon>
        <taxon>Embryophyta</taxon>
        <taxon>Tracheophyta</taxon>
        <taxon>Spermatophyta</taxon>
        <taxon>Magnoliopsida</taxon>
        <taxon>Proteales</taxon>
        <taxon>Proteaceae</taxon>
        <taxon>Protea</taxon>
    </lineage>
</organism>
<feature type="domain" description="Protein kinase" evidence="13">
    <location>
        <begin position="1"/>
        <end position="185"/>
    </location>
</feature>
<evidence type="ECO:0000256" key="9">
    <source>
        <dbReference type="ARBA" id="ARBA00023136"/>
    </source>
</evidence>
<protein>
    <recommendedName>
        <fullName evidence="2">non-specific serine/threonine protein kinase</fullName>
        <ecNumber evidence="2">2.7.11.1</ecNumber>
    </recommendedName>
</protein>
<evidence type="ECO:0000256" key="11">
    <source>
        <dbReference type="ARBA" id="ARBA00048679"/>
    </source>
</evidence>
<dbReference type="AlphaFoldDB" id="A0A9Q0GW05"/>
<evidence type="ECO:0000256" key="1">
    <source>
        <dbReference type="ARBA" id="ARBA00004162"/>
    </source>
</evidence>
<gene>
    <name evidence="14" type="ORF">NE237_011621</name>
</gene>
<proteinExistence type="predicted"/>
<evidence type="ECO:0000259" key="13">
    <source>
        <dbReference type="PROSITE" id="PS50011"/>
    </source>
</evidence>
<reference evidence="14" key="1">
    <citation type="journal article" date="2023" name="Plant J.">
        <title>The genome of the king protea, Protea cynaroides.</title>
        <authorList>
            <person name="Chang J."/>
            <person name="Duong T.A."/>
            <person name="Schoeman C."/>
            <person name="Ma X."/>
            <person name="Roodt D."/>
            <person name="Barker N."/>
            <person name="Li Z."/>
            <person name="Van de Peer Y."/>
            <person name="Mizrachi E."/>
        </authorList>
    </citation>
    <scope>NUCLEOTIDE SEQUENCE</scope>
    <source>
        <tissue evidence="14">Young leaves</tissue>
    </source>
</reference>
<evidence type="ECO:0000256" key="10">
    <source>
        <dbReference type="ARBA" id="ARBA00047899"/>
    </source>
</evidence>
<dbReference type="Gene3D" id="3.30.200.20">
    <property type="entry name" value="Phosphorylase Kinase, domain 1"/>
    <property type="match status" value="1"/>
</dbReference>
<keyword evidence="5" id="KW-0812">Transmembrane</keyword>
<evidence type="ECO:0000256" key="7">
    <source>
        <dbReference type="ARBA" id="ARBA00022840"/>
    </source>
</evidence>
<evidence type="ECO:0000313" key="14">
    <source>
        <dbReference type="EMBL" id="KAJ4954838.1"/>
    </source>
</evidence>
<keyword evidence="7 12" id="KW-0067">ATP-binding</keyword>
<name>A0A9Q0GW05_9MAGN</name>
<dbReference type="PROSITE" id="PS00107">
    <property type="entry name" value="PROTEIN_KINASE_ATP"/>
    <property type="match status" value="1"/>
</dbReference>
<evidence type="ECO:0000256" key="5">
    <source>
        <dbReference type="ARBA" id="ARBA00022692"/>
    </source>
</evidence>
<evidence type="ECO:0000256" key="8">
    <source>
        <dbReference type="ARBA" id="ARBA00022989"/>
    </source>
</evidence>
<dbReference type="PROSITE" id="PS50011">
    <property type="entry name" value="PROTEIN_KINASE_DOM"/>
    <property type="match status" value="1"/>
</dbReference>
<evidence type="ECO:0000256" key="3">
    <source>
        <dbReference type="ARBA" id="ARBA00022527"/>
    </source>
</evidence>
<keyword evidence="6 12" id="KW-0547">Nucleotide-binding</keyword>
<keyword evidence="3" id="KW-0723">Serine/threonine-protein kinase</keyword>
<dbReference type="InterPro" id="IPR011009">
    <property type="entry name" value="Kinase-like_dom_sf"/>
</dbReference>
<accession>A0A9Q0GW05</accession>
<dbReference type="OrthoDB" id="1938319at2759"/>
<dbReference type="EC" id="2.7.11.1" evidence="2"/>
<keyword evidence="8" id="KW-1133">Transmembrane helix</keyword>
<comment type="catalytic activity">
    <reaction evidence="11">
        <text>L-seryl-[protein] + ATP = O-phospho-L-seryl-[protein] + ADP + H(+)</text>
        <dbReference type="Rhea" id="RHEA:17989"/>
        <dbReference type="Rhea" id="RHEA-COMP:9863"/>
        <dbReference type="Rhea" id="RHEA-COMP:11604"/>
        <dbReference type="ChEBI" id="CHEBI:15378"/>
        <dbReference type="ChEBI" id="CHEBI:29999"/>
        <dbReference type="ChEBI" id="CHEBI:30616"/>
        <dbReference type="ChEBI" id="CHEBI:83421"/>
        <dbReference type="ChEBI" id="CHEBI:456216"/>
        <dbReference type="EC" id="2.7.11.1"/>
    </reaction>
</comment>
<dbReference type="GO" id="GO:0005886">
    <property type="term" value="C:plasma membrane"/>
    <property type="evidence" value="ECO:0007669"/>
    <property type="project" value="UniProtKB-SubCell"/>
</dbReference>
<dbReference type="PANTHER" id="PTHR47982">
    <property type="entry name" value="PROLINE-RICH RECEPTOR-LIKE PROTEIN KINASE PERK4"/>
    <property type="match status" value="1"/>
</dbReference>
<dbReference type="GO" id="GO:0004674">
    <property type="term" value="F:protein serine/threonine kinase activity"/>
    <property type="evidence" value="ECO:0007669"/>
    <property type="project" value="UniProtKB-KW"/>
</dbReference>
<dbReference type="SUPFAM" id="SSF56112">
    <property type="entry name" value="Protein kinase-like (PK-like)"/>
    <property type="match status" value="1"/>
</dbReference>
<keyword evidence="9" id="KW-0472">Membrane</keyword>
<evidence type="ECO:0000256" key="4">
    <source>
        <dbReference type="ARBA" id="ARBA00022679"/>
    </source>
</evidence>
<evidence type="ECO:0000256" key="12">
    <source>
        <dbReference type="PROSITE-ProRule" id="PRU10141"/>
    </source>
</evidence>
<evidence type="ECO:0000256" key="2">
    <source>
        <dbReference type="ARBA" id="ARBA00012513"/>
    </source>
</evidence>
<comment type="subcellular location">
    <subcellularLocation>
        <location evidence="1">Cell membrane</location>
        <topology evidence="1">Single-pass membrane protein</topology>
    </subcellularLocation>
</comment>
<sequence>MEGDIELLSDVEVICTHSWRCRMKACIGGHHVHVVLHVTVSTVEWIKQAGSNSAGGPPLLGPQEGKQFMLDESEHATKQFSESNVIGHGRFGLVYKGLPCDGTVVAVKRRPGLHHLHYLQPPLVHKNFKTVNVLADKNFTAEVLDAGVSKLLERIEEAGPSSRSMGSNVFHDPETGEINFLLQNE</sequence>
<dbReference type="InterPro" id="IPR000719">
    <property type="entry name" value="Prot_kinase_dom"/>
</dbReference>
<dbReference type="EMBL" id="JAMYWD010000011">
    <property type="protein sequence ID" value="KAJ4954838.1"/>
    <property type="molecule type" value="Genomic_DNA"/>
</dbReference>
<keyword evidence="3" id="KW-0418">Kinase</keyword>